<dbReference type="Proteomes" id="UP000265515">
    <property type="component" value="Unassembled WGS sequence"/>
</dbReference>
<protein>
    <submittedName>
        <fullName evidence="1">Uncharacterized protein</fullName>
    </submittedName>
</protein>
<name>A0A388KM00_CHABU</name>
<evidence type="ECO:0000313" key="1">
    <source>
        <dbReference type="EMBL" id="GBG71076.1"/>
    </source>
</evidence>
<proteinExistence type="predicted"/>
<keyword evidence="2" id="KW-1185">Reference proteome</keyword>
<gene>
    <name evidence="1" type="ORF">CBR_g8375</name>
</gene>
<dbReference type="AlphaFoldDB" id="A0A388KM00"/>
<reference evidence="1 2" key="1">
    <citation type="journal article" date="2018" name="Cell">
        <title>The Chara Genome: Secondary Complexity and Implications for Plant Terrestrialization.</title>
        <authorList>
            <person name="Nishiyama T."/>
            <person name="Sakayama H."/>
            <person name="Vries J.D."/>
            <person name="Buschmann H."/>
            <person name="Saint-Marcoux D."/>
            <person name="Ullrich K.K."/>
            <person name="Haas F.B."/>
            <person name="Vanderstraeten L."/>
            <person name="Becker D."/>
            <person name="Lang D."/>
            <person name="Vosolsobe S."/>
            <person name="Rombauts S."/>
            <person name="Wilhelmsson P.K.I."/>
            <person name="Janitza P."/>
            <person name="Kern R."/>
            <person name="Heyl A."/>
            <person name="Rumpler F."/>
            <person name="Villalobos L.I.A.C."/>
            <person name="Clay J.M."/>
            <person name="Skokan R."/>
            <person name="Toyoda A."/>
            <person name="Suzuki Y."/>
            <person name="Kagoshima H."/>
            <person name="Schijlen E."/>
            <person name="Tajeshwar N."/>
            <person name="Catarino B."/>
            <person name="Hetherington A.J."/>
            <person name="Saltykova A."/>
            <person name="Bonnot C."/>
            <person name="Breuninger H."/>
            <person name="Symeonidi A."/>
            <person name="Radhakrishnan G.V."/>
            <person name="Van Nieuwerburgh F."/>
            <person name="Deforce D."/>
            <person name="Chang C."/>
            <person name="Karol K.G."/>
            <person name="Hedrich R."/>
            <person name="Ulvskov P."/>
            <person name="Glockner G."/>
            <person name="Delwiche C.F."/>
            <person name="Petrasek J."/>
            <person name="Van de Peer Y."/>
            <person name="Friml J."/>
            <person name="Beilby M."/>
            <person name="Dolan L."/>
            <person name="Kohara Y."/>
            <person name="Sugano S."/>
            <person name="Fujiyama A."/>
            <person name="Delaux P.-M."/>
            <person name="Quint M."/>
            <person name="TheiBen G."/>
            <person name="Hagemann M."/>
            <person name="Harholt J."/>
            <person name="Dunand C."/>
            <person name="Zachgo S."/>
            <person name="Langdale J."/>
            <person name="Maumus F."/>
            <person name="Straeten D.V.D."/>
            <person name="Gould S.B."/>
            <person name="Rensing S.A."/>
        </authorList>
    </citation>
    <scope>NUCLEOTIDE SEQUENCE [LARGE SCALE GENOMIC DNA]</scope>
    <source>
        <strain evidence="1 2">S276</strain>
    </source>
</reference>
<evidence type="ECO:0000313" key="2">
    <source>
        <dbReference type="Proteomes" id="UP000265515"/>
    </source>
</evidence>
<comment type="caution">
    <text evidence="1">The sequence shown here is derived from an EMBL/GenBank/DDBJ whole genome shotgun (WGS) entry which is preliminary data.</text>
</comment>
<sequence length="66" mass="7384">MGAPSVGEGVGGGKEDRMGFHLLVLFDEQVGRQLGRRVSGLKWEKGGGRLRWNNTMKRRRNWVCVG</sequence>
<organism evidence="1 2">
    <name type="scientific">Chara braunii</name>
    <name type="common">Braun's stonewort</name>
    <dbReference type="NCBI Taxonomy" id="69332"/>
    <lineage>
        <taxon>Eukaryota</taxon>
        <taxon>Viridiplantae</taxon>
        <taxon>Streptophyta</taxon>
        <taxon>Charophyceae</taxon>
        <taxon>Charales</taxon>
        <taxon>Characeae</taxon>
        <taxon>Chara</taxon>
    </lineage>
</organism>
<accession>A0A388KM00</accession>
<dbReference type="Gramene" id="GBG71076">
    <property type="protein sequence ID" value="GBG71076"/>
    <property type="gene ID" value="CBR_g8375"/>
</dbReference>
<dbReference type="EMBL" id="BFEA01000140">
    <property type="protein sequence ID" value="GBG71076.1"/>
    <property type="molecule type" value="Genomic_DNA"/>
</dbReference>